<dbReference type="PROSITE" id="PS51194">
    <property type="entry name" value="HELICASE_CTER"/>
    <property type="match status" value="1"/>
</dbReference>
<dbReference type="InterPro" id="IPR011545">
    <property type="entry name" value="DEAD/DEAH_box_helicase_dom"/>
</dbReference>
<keyword evidence="6" id="KW-0378">Hydrolase</keyword>
<dbReference type="Pfam" id="PF00271">
    <property type="entry name" value="Helicase_C"/>
    <property type="match status" value="1"/>
</dbReference>
<evidence type="ECO:0000313" key="17">
    <source>
        <dbReference type="EMBL" id="EKX32169.1"/>
    </source>
</evidence>
<dbReference type="Gene3D" id="3.40.50.300">
    <property type="entry name" value="P-loop containing nucleotide triphosphate hydrolases"/>
    <property type="match status" value="2"/>
</dbReference>
<dbReference type="InterPro" id="IPR014014">
    <property type="entry name" value="RNA_helicase_DEAD_Q_motif"/>
</dbReference>
<keyword evidence="19" id="KW-1185">Reference proteome</keyword>
<comment type="similarity">
    <text evidence="3">Belongs to the DEAD box helicase family. DDX54/DBP10 subfamily.</text>
</comment>
<dbReference type="GO" id="GO:0005524">
    <property type="term" value="F:ATP binding"/>
    <property type="evidence" value="ECO:0007669"/>
    <property type="project" value="UniProtKB-KW"/>
</dbReference>
<dbReference type="PANTHER" id="PTHR47959">
    <property type="entry name" value="ATP-DEPENDENT RNA HELICASE RHLE-RELATED"/>
    <property type="match status" value="1"/>
</dbReference>
<dbReference type="HOGENOM" id="CLU_003041_5_2_1"/>
<dbReference type="EMBL" id="JH993207">
    <property type="protein sequence ID" value="EKX32169.1"/>
    <property type="molecule type" value="Genomic_DNA"/>
</dbReference>
<keyword evidence="7" id="KW-0347">Helicase</keyword>
<evidence type="ECO:0000259" key="16">
    <source>
        <dbReference type="PROSITE" id="PS51195"/>
    </source>
</evidence>
<comment type="subcellular location">
    <subcellularLocation>
        <location evidence="2">Nucleus</location>
        <location evidence="2">Nucleolus</location>
    </subcellularLocation>
    <subcellularLocation>
        <location evidence="1">Plastid</location>
        <location evidence="1">Chloroplast</location>
    </subcellularLocation>
</comment>
<feature type="region of interest" description="Disordered" evidence="13">
    <location>
        <begin position="809"/>
        <end position="914"/>
    </location>
</feature>
<evidence type="ECO:0000313" key="19">
    <source>
        <dbReference type="Proteomes" id="UP000011087"/>
    </source>
</evidence>
<dbReference type="GO" id="GO:0009507">
    <property type="term" value="C:chloroplast"/>
    <property type="evidence" value="ECO:0007669"/>
    <property type="project" value="UniProtKB-SubCell"/>
</dbReference>
<feature type="compositionally biased region" description="Basic and acidic residues" evidence="13">
    <location>
        <begin position="692"/>
        <end position="708"/>
    </location>
</feature>
<feature type="domain" description="DEAD-box RNA helicase Q" evidence="16">
    <location>
        <begin position="150"/>
        <end position="178"/>
    </location>
</feature>
<feature type="compositionally biased region" description="Basic residues" evidence="13">
    <location>
        <begin position="55"/>
        <end position="67"/>
    </location>
</feature>
<evidence type="ECO:0000256" key="10">
    <source>
        <dbReference type="ARBA" id="ARBA00023242"/>
    </source>
</evidence>
<feature type="compositionally biased region" description="Basic and acidic residues" evidence="13">
    <location>
        <begin position="33"/>
        <end position="54"/>
    </location>
</feature>
<feature type="short sequence motif" description="Q motif" evidence="12">
    <location>
        <begin position="150"/>
        <end position="178"/>
    </location>
</feature>
<feature type="compositionally biased region" description="Basic and acidic residues" evidence="13">
    <location>
        <begin position="887"/>
        <end position="896"/>
    </location>
</feature>
<evidence type="ECO:0000256" key="9">
    <source>
        <dbReference type="ARBA" id="ARBA00022884"/>
    </source>
</evidence>
<dbReference type="SMART" id="SM01123">
    <property type="entry name" value="DBP10CT"/>
    <property type="match status" value="1"/>
</dbReference>
<feature type="region of interest" description="Disordered" evidence="13">
    <location>
        <begin position="1"/>
        <end position="151"/>
    </location>
</feature>
<reference evidence="17 19" key="1">
    <citation type="journal article" date="2012" name="Nature">
        <title>Algal genomes reveal evolutionary mosaicism and the fate of nucleomorphs.</title>
        <authorList>
            <consortium name="DOE Joint Genome Institute"/>
            <person name="Curtis B.A."/>
            <person name="Tanifuji G."/>
            <person name="Burki F."/>
            <person name="Gruber A."/>
            <person name="Irimia M."/>
            <person name="Maruyama S."/>
            <person name="Arias M.C."/>
            <person name="Ball S.G."/>
            <person name="Gile G.H."/>
            <person name="Hirakawa Y."/>
            <person name="Hopkins J.F."/>
            <person name="Kuo A."/>
            <person name="Rensing S.A."/>
            <person name="Schmutz J."/>
            <person name="Symeonidi A."/>
            <person name="Elias M."/>
            <person name="Eveleigh R.J."/>
            <person name="Herman E.K."/>
            <person name="Klute M.J."/>
            <person name="Nakayama T."/>
            <person name="Obornik M."/>
            <person name="Reyes-Prieto A."/>
            <person name="Armbrust E.V."/>
            <person name="Aves S.J."/>
            <person name="Beiko R.G."/>
            <person name="Coutinho P."/>
            <person name="Dacks J.B."/>
            <person name="Durnford D.G."/>
            <person name="Fast N.M."/>
            <person name="Green B.R."/>
            <person name="Grisdale C.J."/>
            <person name="Hempel F."/>
            <person name="Henrissat B."/>
            <person name="Hoppner M.P."/>
            <person name="Ishida K."/>
            <person name="Kim E."/>
            <person name="Koreny L."/>
            <person name="Kroth P.G."/>
            <person name="Liu Y."/>
            <person name="Malik S.B."/>
            <person name="Maier U.G."/>
            <person name="McRose D."/>
            <person name="Mock T."/>
            <person name="Neilson J.A."/>
            <person name="Onodera N.T."/>
            <person name="Poole A.M."/>
            <person name="Pritham E.J."/>
            <person name="Richards T.A."/>
            <person name="Rocap G."/>
            <person name="Roy S.W."/>
            <person name="Sarai C."/>
            <person name="Schaack S."/>
            <person name="Shirato S."/>
            <person name="Slamovits C.H."/>
            <person name="Spencer D.F."/>
            <person name="Suzuki S."/>
            <person name="Worden A.Z."/>
            <person name="Zauner S."/>
            <person name="Barry K."/>
            <person name="Bell C."/>
            <person name="Bharti A.K."/>
            <person name="Crow J.A."/>
            <person name="Grimwood J."/>
            <person name="Kramer R."/>
            <person name="Lindquist E."/>
            <person name="Lucas S."/>
            <person name="Salamov A."/>
            <person name="McFadden G.I."/>
            <person name="Lane C.E."/>
            <person name="Keeling P.J."/>
            <person name="Gray M.W."/>
            <person name="Grigoriev I.V."/>
            <person name="Archibald J.M."/>
        </authorList>
    </citation>
    <scope>NUCLEOTIDE SEQUENCE</scope>
    <source>
        <strain evidence="17 19">CCMP2712</strain>
    </source>
</reference>
<feature type="compositionally biased region" description="Acidic residues" evidence="13">
    <location>
        <begin position="72"/>
        <end position="94"/>
    </location>
</feature>
<dbReference type="AlphaFoldDB" id="L1I8E6"/>
<dbReference type="SUPFAM" id="SSF52540">
    <property type="entry name" value="P-loop containing nucleoside triphosphate hydrolases"/>
    <property type="match status" value="2"/>
</dbReference>
<dbReference type="FunFam" id="3.40.50.300:FF:000865">
    <property type="entry name" value="ATP-dependent RNA helicase DDX54"/>
    <property type="match status" value="1"/>
</dbReference>
<evidence type="ECO:0000259" key="15">
    <source>
        <dbReference type="PROSITE" id="PS51194"/>
    </source>
</evidence>
<protein>
    <recommendedName>
        <fullName evidence="4">RNA helicase</fullName>
        <ecNumber evidence="4">3.6.4.13</ecNumber>
    </recommendedName>
</protein>
<dbReference type="EnsemblProtists" id="EKX32169">
    <property type="protein sequence ID" value="EKX32169"/>
    <property type="gene ID" value="GUITHDRAFT_121663"/>
</dbReference>
<dbReference type="OMA" id="EDQFGMM"/>
<dbReference type="PaxDb" id="55529-EKX32169"/>
<organism evidence="17">
    <name type="scientific">Guillardia theta (strain CCMP2712)</name>
    <name type="common">Cryptophyte</name>
    <dbReference type="NCBI Taxonomy" id="905079"/>
    <lineage>
        <taxon>Eukaryota</taxon>
        <taxon>Cryptophyceae</taxon>
        <taxon>Pyrenomonadales</taxon>
        <taxon>Geminigeraceae</taxon>
        <taxon>Guillardia</taxon>
    </lineage>
</organism>
<keyword evidence="8" id="KW-0067">ATP-binding</keyword>
<feature type="compositionally biased region" description="Polar residues" evidence="13">
    <location>
        <begin position="123"/>
        <end position="135"/>
    </location>
</feature>
<keyword evidence="10" id="KW-0539">Nucleus</keyword>
<evidence type="ECO:0000256" key="3">
    <source>
        <dbReference type="ARBA" id="ARBA00010379"/>
    </source>
</evidence>
<feature type="domain" description="Helicase ATP-binding" evidence="14">
    <location>
        <begin position="181"/>
        <end position="353"/>
    </location>
</feature>
<keyword evidence="5" id="KW-0547">Nucleotide-binding</keyword>
<dbReference type="KEGG" id="gtt:GUITHDRAFT_121663"/>
<dbReference type="GO" id="GO:0005730">
    <property type="term" value="C:nucleolus"/>
    <property type="evidence" value="ECO:0007669"/>
    <property type="project" value="UniProtKB-SubCell"/>
</dbReference>
<evidence type="ECO:0000256" key="5">
    <source>
        <dbReference type="ARBA" id="ARBA00022741"/>
    </source>
</evidence>
<keyword evidence="9" id="KW-0694">RNA-binding</keyword>
<comment type="catalytic activity">
    <reaction evidence="11">
        <text>ATP + H2O = ADP + phosphate + H(+)</text>
        <dbReference type="Rhea" id="RHEA:13065"/>
        <dbReference type="ChEBI" id="CHEBI:15377"/>
        <dbReference type="ChEBI" id="CHEBI:15378"/>
        <dbReference type="ChEBI" id="CHEBI:30616"/>
        <dbReference type="ChEBI" id="CHEBI:43474"/>
        <dbReference type="ChEBI" id="CHEBI:456216"/>
        <dbReference type="EC" id="3.6.4.13"/>
    </reaction>
</comment>
<evidence type="ECO:0000256" key="1">
    <source>
        <dbReference type="ARBA" id="ARBA00004229"/>
    </source>
</evidence>
<feature type="compositionally biased region" description="Basic residues" evidence="13">
    <location>
        <begin position="898"/>
        <end position="914"/>
    </location>
</feature>
<dbReference type="eggNOG" id="KOG0337">
    <property type="taxonomic scope" value="Eukaryota"/>
</dbReference>
<dbReference type="SMART" id="SM00490">
    <property type="entry name" value="HELICc"/>
    <property type="match status" value="1"/>
</dbReference>
<name>L1I8E6_GUITC</name>
<evidence type="ECO:0000256" key="7">
    <source>
        <dbReference type="ARBA" id="ARBA00022806"/>
    </source>
</evidence>
<dbReference type="GO" id="GO:0003723">
    <property type="term" value="F:RNA binding"/>
    <property type="evidence" value="ECO:0007669"/>
    <property type="project" value="UniProtKB-KW"/>
</dbReference>
<proteinExistence type="inferred from homology"/>
<feature type="compositionally biased region" description="Basic and acidic residues" evidence="13">
    <location>
        <begin position="667"/>
        <end position="679"/>
    </location>
</feature>
<dbReference type="Pfam" id="PF08147">
    <property type="entry name" value="DBP10CT"/>
    <property type="match status" value="1"/>
</dbReference>
<evidence type="ECO:0000256" key="8">
    <source>
        <dbReference type="ARBA" id="ARBA00022840"/>
    </source>
</evidence>
<dbReference type="InterPro" id="IPR033517">
    <property type="entry name" value="DDX54/DBP10_DEAD-box_helicase"/>
</dbReference>
<dbReference type="GeneID" id="17288901"/>
<evidence type="ECO:0000256" key="4">
    <source>
        <dbReference type="ARBA" id="ARBA00012552"/>
    </source>
</evidence>
<dbReference type="Pfam" id="PF00270">
    <property type="entry name" value="DEAD"/>
    <property type="match status" value="1"/>
</dbReference>
<evidence type="ECO:0000256" key="11">
    <source>
        <dbReference type="ARBA" id="ARBA00047984"/>
    </source>
</evidence>
<evidence type="ECO:0000259" key="14">
    <source>
        <dbReference type="PROSITE" id="PS51192"/>
    </source>
</evidence>
<dbReference type="STRING" id="905079.L1I8E6"/>
<accession>L1I8E6</accession>
<evidence type="ECO:0000256" key="13">
    <source>
        <dbReference type="SAM" id="MobiDB-lite"/>
    </source>
</evidence>
<evidence type="ECO:0000256" key="12">
    <source>
        <dbReference type="PROSITE-ProRule" id="PRU00552"/>
    </source>
</evidence>
<dbReference type="SMART" id="SM00487">
    <property type="entry name" value="DEXDc"/>
    <property type="match status" value="1"/>
</dbReference>
<dbReference type="PANTHER" id="PTHR47959:SF8">
    <property type="entry name" value="RNA HELICASE"/>
    <property type="match status" value="1"/>
</dbReference>
<evidence type="ECO:0000313" key="18">
    <source>
        <dbReference type="EnsemblProtists" id="EKX32169"/>
    </source>
</evidence>
<dbReference type="OrthoDB" id="10261375at2759"/>
<feature type="region of interest" description="Disordered" evidence="13">
    <location>
        <begin position="654"/>
        <end position="708"/>
    </location>
</feature>
<feature type="domain" description="Helicase C-terminal" evidence="15">
    <location>
        <begin position="351"/>
        <end position="508"/>
    </location>
</feature>
<reference evidence="18" key="3">
    <citation type="submission" date="2015-06" db="UniProtKB">
        <authorList>
            <consortium name="EnsemblProtists"/>
        </authorList>
    </citation>
    <scope>IDENTIFICATION</scope>
</reference>
<dbReference type="Proteomes" id="UP000011087">
    <property type="component" value="Unassembled WGS sequence"/>
</dbReference>
<dbReference type="CDD" id="cd17959">
    <property type="entry name" value="DEADc_DDX54"/>
    <property type="match status" value="1"/>
</dbReference>
<sequence>MAARRGRGGSGSAQKQGRGAAKGKFGGEENQIDFEKKKNFHDHNKGKANFEKGKSPAKGKKFFKKKGRRDEEDRDSDDVEEELDIDEGVTDEETEHQGNNSSADESDDVGGRMEDVEEDAFDSKQSFPSIASTQQEEGGEEKGKKKSKSGGFESMGFSYPVYRGIKMKGYKVPTPIQRKTIPLVLRGHDLVAMARTGSGKTAAFLLPMFERLKEHSVKVGIRALILSPTRELALQTLKFGKELGKYTGLRMALLVGGDSMEDQFAALAHNPDVVIATPGRLLHHLEEVGLTLQSVQYIVFDECDRLFEMGFAAELRAIMKKVSDNRQTLLFSATLPAALAEFARAGLKDPELVRLDVETKVSDQLRMAFLCVRAEERDAALLYLHHVEYVHALLASVGIEACMLYGAMDPAARKIAIGRFRAKLSQYLIVTDVAARGVDIPLLENVINHNFPGKAKLFVHRVGRAARAGRSGTAYSLVGPEDVALMIDLHLFLGRPLQTSDQSEEENSFEAFYGRMPQSLLDESQEIVQRLLHDNSDLAAALAVAQRALGLYKKTMEKPSSQSIRRAKEMDEDAIHPWFLSDVDACEVAGQGRQFLKALQHFRPQQSVLEVHDGTKKVAASVSQQMRAQFSSAVEARRRAQQYLSMTEQIKQDLSEELVESRSPPPLEDHASQKRERPRALSSEPKKKRSRSAMEEAKRRDMESFRLAGEKADANTEKGLTIREAAKDRLQSIEQMIFEMDPDEEGTLLKKRAVLRWDSRKKKFVKDFDRTQDKTDGKARMNEAGKKIKKGYRLGLYDKWKERSKARIQLEGEEEDSSVHQSLPDFRSRRFRHNKGEAAAGGEKRGPRDELKSKDQIRKEREKKQNLKEKNMPKALRRLVPSTSSRLEQKRKEANKGPKGKPHITKASIRKSKR</sequence>
<dbReference type="GO" id="GO:0005829">
    <property type="term" value="C:cytosol"/>
    <property type="evidence" value="ECO:0007669"/>
    <property type="project" value="TreeGrafter"/>
</dbReference>
<dbReference type="RefSeq" id="XP_005819149.1">
    <property type="nucleotide sequence ID" value="XM_005819092.1"/>
</dbReference>
<dbReference type="InterPro" id="IPR014001">
    <property type="entry name" value="Helicase_ATP-bd"/>
</dbReference>
<feature type="compositionally biased region" description="Basic and acidic residues" evidence="13">
    <location>
        <begin position="842"/>
        <end position="872"/>
    </location>
</feature>
<dbReference type="EC" id="3.6.4.13" evidence="4"/>
<dbReference type="InterPro" id="IPR001650">
    <property type="entry name" value="Helicase_C-like"/>
</dbReference>
<gene>
    <name evidence="17" type="ORF">GUITHDRAFT_121663</name>
</gene>
<evidence type="ECO:0000256" key="2">
    <source>
        <dbReference type="ARBA" id="ARBA00004604"/>
    </source>
</evidence>
<dbReference type="InterPro" id="IPR012541">
    <property type="entry name" value="DBP10_C"/>
</dbReference>
<dbReference type="CDD" id="cd18787">
    <property type="entry name" value="SF2_C_DEAD"/>
    <property type="match status" value="1"/>
</dbReference>
<dbReference type="PROSITE" id="PS51195">
    <property type="entry name" value="Q_MOTIF"/>
    <property type="match status" value="1"/>
</dbReference>
<feature type="compositionally biased region" description="Low complexity" evidence="13">
    <location>
        <begin position="12"/>
        <end position="23"/>
    </location>
</feature>
<evidence type="ECO:0000256" key="6">
    <source>
        <dbReference type="ARBA" id="ARBA00022801"/>
    </source>
</evidence>
<dbReference type="GO" id="GO:0016787">
    <property type="term" value="F:hydrolase activity"/>
    <property type="evidence" value="ECO:0007669"/>
    <property type="project" value="UniProtKB-KW"/>
</dbReference>
<dbReference type="InterPro" id="IPR027417">
    <property type="entry name" value="P-loop_NTPase"/>
</dbReference>
<dbReference type="PROSITE" id="PS51192">
    <property type="entry name" value="HELICASE_ATP_BIND_1"/>
    <property type="match status" value="1"/>
</dbReference>
<reference evidence="19" key="2">
    <citation type="submission" date="2012-11" db="EMBL/GenBank/DDBJ databases">
        <authorList>
            <person name="Kuo A."/>
            <person name="Curtis B.A."/>
            <person name="Tanifuji G."/>
            <person name="Burki F."/>
            <person name="Gruber A."/>
            <person name="Irimia M."/>
            <person name="Maruyama S."/>
            <person name="Arias M.C."/>
            <person name="Ball S.G."/>
            <person name="Gile G.H."/>
            <person name="Hirakawa Y."/>
            <person name="Hopkins J.F."/>
            <person name="Rensing S.A."/>
            <person name="Schmutz J."/>
            <person name="Symeonidi A."/>
            <person name="Elias M."/>
            <person name="Eveleigh R.J."/>
            <person name="Herman E.K."/>
            <person name="Klute M.J."/>
            <person name="Nakayama T."/>
            <person name="Obornik M."/>
            <person name="Reyes-Prieto A."/>
            <person name="Armbrust E.V."/>
            <person name="Aves S.J."/>
            <person name="Beiko R.G."/>
            <person name="Coutinho P."/>
            <person name="Dacks J.B."/>
            <person name="Durnford D.G."/>
            <person name="Fast N.M."/>
            <person name="Green B.R."/>
            <person name="Grisdale C."/>
            <person name="Hempe F."/>
            <person name="Henrissat B."/>
            <person name="Hoppner M.P."/>
            <person name="Ishida K.-I."/>
            <person name="Kim E."/>
            <person name="Koreny L."/>
            <person name="Kroth P.G."/>
            <person name="Liu Y."/>
            <person name="Malik S.-B."/>
            <person name="Maier U.G."/>
            <person name="McRose D."/>
            <person name="Mock T."/>
            <person name="Neilson J.A."/>
            <person name="Onodera N.T."/>
            <person name="Poole A.M."/>
            <person name="Pritham E.J."/>
            <person name="Richards T.A."/>
            <person name="Rocap G."/>
            <person name="Roy S.W."/>
            <person name="Sarai C."/>
            <person name="Schaack S."/>
            <person name="Shirato S."/>
            <person name="Slamovits C.H."/>
            <person name="Spencer D.F."/>
            <person name="Suzuki S."/>
            <person name="Worden A.Z."/>
            <person name="Zauner S."/>
            <person name="Barry K."/>
            <person name="Bell C."/>
            <person name="Bharti A.K."/>
            <person name="Crow J.A."/>
            <person name="Grimwood J."/>
            <person name="Kramer R."/>
            <person name="Lindquist E."/>
            <person name="Lucas S."/>
            <person name="Salamov A."/>
            <person name="McFadden G.I."/>
            <person name="Lane C.E."/>
            <person name="Keeling P.J."/>
            <person name="Gray M.W."/>
            <person name="Grigoriev I.V."/>
            <person name="Archibald J.M."/>
        </authorList>
    </citation>
    <scope>NUCLEOTIDE SEQUENCE</scope>
    <source>
        <strain evidence="19">CCMP2712</strain>
    </source>
</reference>
<dbReference type="InterPro" id="IPR050079">
    <property type="entry name" value="DEAD_box_RNA_helicase"/>
</dbReference>
<dbReference type="GO" id="GO:0003724">
    <property type="term" value="F:RNA helicase activity"/>
    <property type="evidence" value="ECO:0007669"/>
    <property type="project" value="UniProtKB-EC"/>
</dbReference>